<dbReference type="Gramene" id="Psat02G0141100-T1">
    <property type="protein sequence ID" value="KAI5434563.1"/>
    <property type="gene ID" value="KIW84_021411"/>
</dbReference>
<reference evidence="1 2" key="1">
    <citation type="journal article" date="2022" name="Nat. Genet.">
        <title>Improved pea reference genome and pan-genome highlight genomic features and evolutionary characteristics.</title>
        <authorList>
            <person name="Yang T."/>
            <person name="Liu R."/>
            <person name="Luo Y."/>
            <person name="Hu S."/>
            <person name="Wang D."/>
            <person name="Wang C."/>
            <person name="Pandey M.K."/>
            <person name="Ge S."/>
            <person name="Xu Q."/>
            <person name="Li N."/>
            <person name="Li G."/>
            <person name="Huang Y."/>
            <person name="Saxena R.K."/>
            <person name="Ji Y."/>
            <person name="Li M."/>
            <person name="Yan X."/>
            <person name="He Y."/>
            <person name="Liu Y."/>
            <person name="Wang X."/>
            <person name="Xiang C."/>
            <person name="Varshney R.K."/>
            <person name="Ding H."/>
            <person name="Gao S."/>
            <person name="Zong X."/>
        </authorList>
    </citation>
    <scope>NUCLEOTIDE SEQUENCE [LARGE SCALE GENOMIC DNA]</scope>
    <source>
        <strain evidence="1 2">cv. Zhongwan 6</strain>
    </source>
</reference>
<keyword evidence="2" id="KW-1185">Reference proteome</keyword>
<protein>
    <submittedName>
        <fullName evidence="1">Uncharacterized protein</fullName>
    </submittedName>
</protein>
<proteinExistence type="predicted"/>
<evidence type="ECO:0000313" key="1">
    <source>
        <dbReference type="EMBL" id="KAI5434563.1"/>
    </source>
</evidence>
<sequence length="147" mass="16996">MLQAIDLLRSLGISLRQAKFQKTNFDCIDERIPAYFQLLYVKRDECLNMISSLSDTVSLPKFFLLLQSLYCLWILGNESTLINSDSVWRNIVLDAKKRDCFHNAEEDKKLAQAVEDALFDLQLLEESESRFKKPKLDGKSILKESES</sequence>
<evidence type="ECO:0000313" key="2">
    <source>
        <dbReference type="Proteomes" id="UP001058974"/>
    </source>
</evidence>
<dbReference type="EMBL" id="JAMSHJ010000002">
    <property type="protein sequence ID" value="KAI5434563.1"/>
    <property type="molecule type" value="Genomic_DNA"/>
</dbReference>
<name>A0A9D4Y7S0_PEA</name>
<comment type="caution">
    <text evidence="1">The sequence shown here is derived from an EMBL/GenBank/DDBJ whole genome shotgun (WGS) entry which is preliminary data.</text>
</comment>
<dbReference type="Proteomes" id="UP001058974">
    <property type="component" value="Chromosome 2"/>
</dbReference>
<accession>A0A9D4Y7S0</accession>
<gene>
    <name evidence="1" type="ORF">KIW84_021411</name>
</gene>
<organism evidence="1 2">
    <name type="scientific">Pisum sativum</name>
    <name type="common">Garden pea</name>
    <name type="synonym">Lathyrus oleraceus</name>
    <dbReference type="NCBI Taxonomy" id="3888"/>
    <lineage>
        <taxon>Eukaryota</taxon>
        <taxon>Viridiplantae</taxon>
        <taxon>Streptophyta</taxon>
        <taxon>Embryophyta</taxon>
        <taxon>Tracheophyta</taxon>
        <taxon>Spermatophyta</taxon>
        <taxon>Magnoliopsida</taxon>
        <taxon>eudicotyledons</taxon>
        <taxon>Gunneridae</taxon>
        <taxon>Pentapetalae</taxon>
        <taxon>rosids</taxon>
        <taxon>fabids</taxon>
        <taxon>Fabales</taxon>
        <taxon>Fabaceae</taxon>
        <taxon>Papilionoideae</taxon>
        <taxon>50 kb inversion clade</taxon>
        <taxon>NPAAA clade</taxon>
        <taxon>Hologalegina</taxon>
        <taxon>IRL clade</taxon>
        <taxon>Fabeae</taxon>
        <taxon>Lathyrus</taxon>
    </lineage>
</organism>
<dbReference type="AlphaFoldDB" id="A0A9D4Y7S0"/>